<dbReference type="EMBL" id="CP036262">
    <property type="protein sequence ID" value="QDS91371.1"/>
    <property type="molecule type" value="Genomic_DNA"/>
</dbReference>
<evidence type="ECO:0000313" key="3">
    <source>
        <dbReference type="Proteomes" id="UP000320672"/>
    </source>
</evidence>
<dbReference type="KEGG" id="rml:FF011L_01000"/>
<name>A0A517M964_9BACT</name>
<organism evidence="2 3">
    <name type="scientific">Roseimaritima multifibrata</name>
    <dbReference type="NCBI Taxonomy" id="1930274"/>
    <lineage>
        <taxon>Bacteria</taxon>
        <taxon>Pseudomonadati</taxon>
        <taxon>Planctomycetota</taxon>
        <taxon>Planctomycetia</taxon>
        <taxon>Pirellulales</taxon>
        <taxon>Pirellulaceae</taxon>
        <taxon>Roseimaritima</taxon>
    </lineage>
</organism>
<keyword evidence="3" id="KW-1185">Reference proteome</keyword>
<sequence length="184" mass="20207">MKRSKPKSPIKSLQHQTQTARRATNTCRRREPPEQKRWISKPSGRQNLSLTNSVARWARQCAGSDPAADAAGKYLPPAGLKGASANRMRLPNGLPAQILAVRREPPGGYARQGRAASSASAGRLPVVNQFLTLDEFATCAREQCLQRLQIHVQRNRLNRTVAKAELINVSGGNMQVASRVIHID</sequence>
<feature type="compositionally biased region" description="Basic and acidic residues" evidence="1">
    <location>
        <begin position="28"/>
        <end position="37"/>
    </location>
</feature>
<evidence type="ECO:0000313" key="2">
    <source>
        <dbReference type="EMBL" id="QDS91371.1"/>
    </source>
</evidence>
<dbReference type="Proteomes" id="UP000320672">
    <property type="component" value="Chromosome"/>
</dbReference>
<feature type="compositionally biased region" description="Low complexity" evidence="1">
    <location>
        <begin position="16"/>
        <end position="26"/>
    </location>
</feature>
<proteinExistence type="predicted"/>
<accession>A0A517M964</accession>
<evidence type="ECO:0000256" key="1">
    <source>
        <dbReference type="SAM" id="MobiDB-lite"/>
    </source>
</evidence>
<feature type="region of interest" description="Disordered" evidence="1">
    <location>
        <begin position="1"/>
        <end position="46"/>
    </location>
</feature>
<reference evidence="2 3" key="1">
    <citation type="submission" date="2019-02" db="EMBL/GenBank/DDBJ databases">
        <title>Deep-cultivation of Planctomycetes and their phenomic and genomic characterization uncovers novel biology.</title>
        <authorList>
            <person name="Wiegand S."/>
            <person name="Jogler M."/>
            <person name="Boedeker C."/>
            <person name="Pinto D."/>
            <person name="Vollmers J."/>
            <person name="Rivas-Marin E."/>
            <person name="Kohn T."/>
            <person name="Peeters S.H."/>
            <person name="Heuer A."/>
            <person name="Rast P."/>
            <person name="Oberbeckmann S."/>
            <person name="Bunk B."/>
            <person name="Jeske O."/>
            <person name="Meyerdierks A."/>
            <person name="Storesund J.E."/>
            <person name="Kallscheuer N."/>
            <person name="Luecker S."/>
            <person name="Lage O.M."/>
            <person name="Pohl T."/>
            <person name="Merkel B.J."/>
            <person name="Hornburger P."/>
            <person name="Mueller R.-W."/>
            <person name="Bruemmer F."/>
            <person name="Labrenz M."/>
            <person name="Spormann A.M."/>
            <person name="Op den Camp H."/>
            <person name="Overmann J."/>
            <person name="Amann R."/>
            <person name="Jetten M.S.M."/>
            <person name="Mascher T."/>
            <person name="Medema M.H."/>
            <person name="Devos D.P."/>
            <person name="Kaster A.-K."/>
            <person name="Ovreas L."/>
            <person name="Rohde M."/>
            <person name="Galperin M.Y."/>
            <person name="Jogler C."/>
        </authorList>
    </citation>
    <scope>NUCLEOTIDE SEQUENCE [LARGE SCALE GENOMIC DNA]</scope>
    <source>
        <strain evidence="2 3">FF011L</strain>
    </source>
</reference>
<gene>
    <name evidence="2" type="ORF">FF011L_01000</name>
</gene>
<protein>
    <submittedName>
        <fullName evidence="2">Uncharacterized protein</fullName>
    </submittedName>
</protein>
<dbReference type="AlphaFoldDB" id="A0A517M964"/>